<proteinExistence type="predicted"/>
<dbReference type="GeneID" id="71570392"/>
<feature type="signal peptide" evidence="1">
    <location>
        <begin position="1"/>
        <end position="20"/>
    </location>
</feature>
<evidence type="ECO:0000313" key="4">
    <source>
        <dbReference type="Proteomes" id="UP000006051"/>
    </source>
</evidence>
<dbReference type="RefSeq" id="WP_014791958.1">
    <property type="nucleotide sequence ID" value="NC_018016.1"/>
</dbReference>
<evidence type="ECO:0000313" key="3">
    <source>
        <dbReference type="EMBL" id="AFL98457.1"/>
    </source>
</evidence>
<gene>
    <name evidence="3" type="ordered locus">Ornrh_2328</name>
</gene>
<sequence length="221" mass="25379">MNFKNSIFILFFALSANLMAQKSCLFNGKDLSQWYAYSKATGVHDNAEEVFAVKDKAIKMYGKTPGYLMSKKSYKNFELTLQFRWNDDASFERRMDTKNSGVMYLVPENQEDMLWPRGIQFQIKEGTTGDFIFLQGVTLDINGKTTEAGKSVVYDRILSNEKPIGKWNKLQVICKDGKIIQKLNGKIVNQGENPNVQSGRILLQYEGFPIDFRKIKIKELK</sequence>
<dbReference type="STRING" id="867902.Ornrh_2328"/>
<dbReference type="EMBL" id="CP003283">
    <property type="protein sequence ID" value="AFL98457.1"/>
    <property type="molecule type" value="Genomic_DNA"/>
</dbReference>
<dbReference type="Gene3D" id="2.60.120.560">
    <property type="entry name" value="Exo-inulinase, domain 1"/>
    <property type="match status" value="1"/>
</dbReference>
<accession>I4A3C3</accession>
<keyword evidence="1" id="KW-0732">Signal</keyword>
<evidence type="ECO:0000256" key="1">
    <source>
        <dbReference type="SAM" id="SignalP"/>
    </source>
</evidence>
<feature type="domain" description="3-keto-alpha-glucoside-1,2-lyase/3-keto-2-hydroxy-glucal hydratase" evidence="2">
    <location>
        <begin position="25"/>
        <end position="218"/>
    </location>
</feature>
<dbReference type="GO" id="GO:0016787">
    <property type="term" value="F:hydrolase activity"/>
    <property type="evidence" value="ECO:0007669"/>
    <property type="project" value="InterPro"/>
</dbReference>
<dbReference type="AlphaFoldDB" id="I4A3C3"/>
<dbReference type="eggNOG" id="ENOG502Z7Y1">
    <property type="taxonomic scope" value="Bacteria"/>
</dbReference>
<dbReference type="HOGENOM" id="CLU_073042_1_2_10"/>
<dbReference type="PATRIC" id="fig|867902.3.peg.2282"/>
<dbReference type="InterPro" id="IPR010496">
    <property type="entry name" value="AL/BT2_dom"/>
</dbReference>
<dbReference type="Pfam" id="PF06439">
    <property type="entry name" value="3keto-disac_hyd"/>
    <property type="match status" value="1"/>
</dbReference>
<dbReference type="Proteomes" id="UP000006051">
    <property type="component" value="Chromosome"/>
</dbReference>
<name>I4A3C3_ORNRL</name>
<evidence type="ECO:0000259" key="2">
    <source>
        <dbReference type="Pfam" id="PF06439"/>
    </source>
</evidence>
<keyword evidence="4" id="KW-1185">Reference proteome</keyword>
<protein>
    <recommendedName>
        <fullName evidence="2">3-keto-alpha-glucoside-1,2-lyase/3-keto-2-hydroxy-glucal hydratase domain-containing protein</fullName>
    </recommendedName>
</protein>
<organism evidence="3 4">
    <name type="scientific">Ornithobacterium rhinotracheale (strain ATCC 51463 / DSM 15997 / CCUG 23171 / CIP 104009 / LMG 9086)</name>
    <dbReference type="NCBI Taxonomy" id="867902"/>
    <lineage>
        <taxon>Bacteria</taxon>
        <taxon>Pseudomonadati</taxon>
        <taxon>Bacteroidota</taxon>
        <taxon>Flavobacteriia</taxon>
        <taxon>Flavobacteriales</taxon>
        <taxon>Weeksellaceae</taxon>
        <taxon>Ornithobacterium</taxon>
    </lineage>
</organism>
<dbReference type="KEGG" id="orh:Ornrh_2328"/>
<reference evidence="3 4" key="1">
    <citation type="submission" date="2012-06" db="EMBL/GenBank/DDBJ databases">
        <title>The complete genome of Ornithobacterium rhinotracheale DSM 15997.</title>
        <authorList>
            <consortium name="US DOE Joint Genome Institute (JGI-PGF)"/>
            <person name="Lucas S."/>
            <person name="Copeland A."/>
            <person name="Lapidus A."/>
            <person name="Goodwin L."/>
            <person name="Pitluck S."/>
            <person name="Peters L."/>
            <person name="Mikhailova N."/>
            <person name="Teshima H."/>
            <person name="Kyrpides N."/>
            <person name="Mavromatis K."/>
            <person name="Pagani I."/>
            <person name="Ivanova N."/>
            <person name="Ovchinnikova G."/>
            <person name="Zeytun A."/>
            <person name="Detter J.C."/>
            <person name="Han C."/>
            <person name="Land M."/>
            <person name="Hauser L."/>
            <person name="Markowitz V."/>
            <person name="Cheng J.-F."/>
            <person name="Hugenholtz P."/>
            <person name="Woyke T."/>
            <person name="Wu D."/>
            <person name="Lang E."/>
            <person name="Kopitz M."/>
            <person name="Brambilla E."/>
            <person name="Klenk H.-P."/>
            <person name="Eisen J.A."/>
        </authorList>
    </citation>
    <scope>NUCLEOTIDE SEQUENCE [LARGE SCALE GENOMIC DNA]</scope>
    <source>
        <strain evidence="4">ATCC 51463 / DSM 15997 / CCUG 23171 / LMG 9086</strain>
    </source>
</reference>
<feature type="chain" id="PRO_5003684822" description="3-keto-alpha-glucoside-1,2-lyase/3-keto-2-hydroxy-glucal hydratase domain-containing protein" evidence="1">
    <location>
        <begin position="21"/>
        <end position="221"/>
    </location>
</feature>